<dbReference type="AlphaFoldDB" id="A0AAW5MM16"/>
<gene>
    <name evidence="2" type="ORF">NS965_20700</name>
</gene>
<keyword evidence="1" id="KW-1133">Transmembrane helix</keyword>
<accession>A0AAW5MM16</accession>
<reference evidence="2" key="1">
    <citation type="submission" date="2022-08" db="EMBL/GenBank/DDBJ databases">
        <title>A global survey of hypervirulent Aeromonas hydrophila identified this emerging pathogen in farmed fish in the lower Mekong River basin.</title>
        <authorList>
            <person name="Xu T."/>
            <person name="Rasmussen-Ivey C.R."/>
            <person name="Moen F.S."/>
            <person name="Fernandez Bravo A."/>
            <person name="Lamy B."/>
            <person name="Beaz-Hidalgo R."/>
            <person name="Khan C.D."/>
            <person name="Castro Escarpulli G."/>
            <person name="Yasin I.S.M."/>
            <person name="Figueras M.J."/>
            <person name="Azzam Sayuti M."/>
            <person name="Karim M.M."/>
            <person name="Alam K.M."/>
            <person name="Le T.T.T."/>
            <person name="Thao N.H.P."/>
            <person name="Addo S."/>
            <person name="Duodu S."/>
            <person name="Ali S."/>
            <person name="Mey S."/>
            <person name="Somony T."/>
            <person name="Liles M.R."/>
        </authorList>
    </citation>
    <scope>NUCLEOTIDE SEQUENCE</scope>
    <source>
        <strain evidence="2">0.14</strain>
    </source>
</reference>
<dbReference type="InterPro" id="IPR025169">
    <property type="entry name" value="DUF3927"/>
</dbReference>
<evidence type="ECO:0000313" key="2">
    <source>
        <dbReference type="EMBL" id="MCR4450807.1"/>
    </source>
</evidence>
<protein>
    <submittedName>
        <fullName evidence="2">DUF3927 family protein</fullName>
    </submittedName>
</protein>
<proteinExistence type="predicted"/>
<evidence type="ECO:0000256" key="1">
    <source>
        <dbReference type="SAM" id="Phobius"/>
    </source>
</evidence>
<sequence length="53" mass="5692">MPNPRWLLVGAFLLLSVGVDFSSRILSMAADGLLVGVAIAIAWPLLKQKKAKD</sequence>
<evidence type="ECO:0000313" key="3">
    <source>
        <dbReference type="Proteomes" id="UP001204061"/>
    </source>
</evidence>
<dbReference type="EMBL" id="JANLFC010000082">
    <property type="protein sequence ID" value="MCR4450807.1"/>
    <property type="molecule type" value="Genomic_DNA"/>
</dbReference>
<dbReference type="RefSeq" id="WP_139731330.1">
    <property type="nucleotide sequence ID" value="NZ_CAWOON010000080.1"/>
</dbReference>
<dbReference type="Proteomes" id="UP001204061">
    <property type="component" value="Unassembled WGS sequence"/>
</dbReference>
<feature type="transmembrane region" description="Helical" evidence="1">
    <location>
        <begin position="28"/>
        <end position="46"/>
    </location>
</feature>
<dbReference type="Pfam" id="PF13064">
    <property type="entry name" value="DUF3927"/>
    <property type="match status" value="1"/>
</dbReference>
<comment type="caution">
    <text evidence="2">The sequence shown here is derived from an EMBL/GenBank/DDBJ whole genome shotgun (WGS) entry which is preliminary data.</text>
</comment>
<keyword evidence="1" id="KW-0472">Membrane</keyword>
<organism evidence="2 3">
    <name type="scientific">Aeromonas veronii</name>
    <dbReference type="NCBI Taxonomy" id="654"/>
    <lineage>
        <taxon>Bacteria</taxon>
        <taxon>Pseudomonadati</taxon>
        <taxon>Pseudomonadota</taxon>
        <taxon>Gammaproteobacteria</taxon>
        <taxon>Aeromonadales</taxon>
        <taxon>Aeromonadaceae</taxon>
        <taxon>Aeromonas</taxon>
    </lineage>
</organism>
<name>A0AAW5MM16_AERVE</name>
<keyword evidence="1" id="KW-0812">Transmembrane</keyword>